<feature type="domain" description="N-acetyltransferase" evidence="3">
    <location>
        <begin position="2"/>
        <end position="148"/>
    </location>
</feature>
<dbReference type="SUPFAM" id="SSF55729">
    <property type="entry name" value="Acyl-CoA N-acyltransferases (Nat)"/>
    <property type="match status" value="1"/>
</dbReference>
<dbReference type="Pfam" id="PF00583">
    <property type="entry name" value="Acetyltransf_1"/>
    <property type="match status" value="1"/>
</dbReference>
<sequence>MIRLRNPRTDDAELIRLIRTELLPLSHTARPLDAQIVRELPKRFRSGMTYVASLSKNSPPIGFVRCEIMGEVLYVDMLVTHPDHQNRRWGKRLMAQGEAYGGAHHCKAVRLFVDSVNDKARQFYVKLGYSVVHYHQDLRCYELIKPLTSP</sequence>
<accession>A0ABT9TUS5</accession>
<proteinExistence type="predicted"/>
<dbReference type="InterPro" id="IPR050680">
    <property type="entry name" value="YpeA/RimI_acetyltransf"/>
</dbReference>
<dbReference type="Gene3D" id="3.40.630.30">
    <property type="match status" value="1"/>
</dbReference>
<organism evidence="4 5">
    <name type="scientific">Paenibacillus harenae</name>
    <dbReference type="NCBI Taxonomy" id="306543"/>
    <lineage>
        <taxon>Bacteria</taxon>
        <taxon>Bacillati</taxon>
        <taxon>Bacillota</taxon>
        <taxon>Bacilli</taxon>
        <taxon>Bacillales</taxon>
        <taxon>Paenibacillaceae</taxon>
        <taxon>Paenibacillus</taxon>
    </lineage>
</organism>
<evidence type="ECO:0000259" key="3">
    <source>
        <dbReference type="PROSITE" id="PS51186"/>
    </source>
</evidence>
<dbReference type="RefSeq" id="WP_307200739.1">
    <property type="nucleotide sequence ID" value="NZ_JAUSSU010000001.1"/>
</dbReference>
<comment type="caution">
    <text evidence="4">The sequence shown here is derived from an EMBL/GenBank/DDBJ whole genome shotgun (WGS) entry which is preliminary data.</text>
</comment>
<name>A0ABT9TUS5_PAEHA</name>
<keyword evidence="1" id="KW-0808">Transferase</keyword>
<keyword evidence="5" id="KW-1185">Reference proteome</keyword>
<evidence type="ECO:0000313" key="5">
    <source>
        <dbReference type="Proteomes" id="UP001229346"/>
    </source>
</evidence>
<keyword evidence="2" id="KW-0012">Acyltransferase</keyword>
<reference evidence="4 5" key="1">
    <citation type="submission" date="2023-07" db="EMBL/GenBank/DDBJ databases">
        <title>Sorghum-associated microbial communities from plants grown in Nebraska, USA.</title>
        <authorList>
            <person name="Schachtman D."/>
        </authorList>
    </citation>
    <scope>NUCLEOTIDE SEQUENCE [LARGE SCALE GENOMIC DNA]</scope>
    <source>
        <strain evidence="4 5">CC482</strain>
    </source>
</reference>
<dbReference type="PANTHER" id="PTHR43420">
    <property type="entry name" value="ACETYLTRANSFERASE"/>
    <property type="match status" value="1"/>
</dbReference>
<evidence type="ECO:0000313" key="4">
    <source>
        <dbReference type="EMBL" id="MDQ0111093.1"/>
    </source>
</evidence>
<evidence type="ECO:0000256" key="1">
    <source>
        <dbReference type="ARBA" id="ARBA00022679"/>
    </source>
</evidence>
<dbReference type="InterPro" id="IPR016181">
    <property type="entry name" value="Acyl_CoA_acyltransferase"/>
</dbReference>
<dbReference type="PROSITE" id="PS51186">
    <property type="entry name" value="GNAT"/>
    <property type="match status" value="1"/>
</dbReference>
<protein>
    <submittedName>
        <fullName evidence="4">Ribosomal protein S18 acetylase RimI-like enzyme</fullName>
    </submittedName>
</protein>
<gene>
    <name evidence="4" type="ORF">J2T15_000509</name>
</gene>
<dbReference type="EMBL" id="JAUSSU010000001">
    <property type="protein sequence ID" value="MDQ0111093.1"/>
    <property type="molecule type" value="Genomic_DNA"/>
</dbReference>
<dbReference type="CDD" id="cd04301">
    <property type="entry name" value="NAT_SF"/>
    <property type="match status" value="1"/>
</dbReference>
<dbReference type="InterPro" id="IPR000182">
    <property type="entry name" value="GNAT_dom"/>
</dbReference>
<dbReference type="PANTHER" id="PTHR43420:SF47">
    <property type="entry name" value="N-ACETYLTRANSFERASE DOMAIN-CONTAINING PROTEIN"/>
    <property type="match status" value="1"/>
</dbReference>
<dbReference type="Proteomes" id="UP001229346">
    <property type="component" value="Unassembled WGS sequence"/>
</dbReference>
<evidence type="ECO:0000256" key="2">
    <source>
        <dbReference type="ARBA" id="ARBA00023315"/>
    </source>
</evidence>